<name>A0ABQ8SRT0_PERAM</name>
<evidence type="ECO:0000313" key="2">
    <source>
        <dbReference type="EMBL" id="KAJ4436426.1"/>
    </source>
</evidence>
<sequence>MDRHIDGQVDGRTDGQTTDSQKDGQTDRQEGERVGERDTQTDRKAFSKSFVLMLVQVGLLSKYYLTAVSNTRLYSIHGIDDIEMVFWLCRSIPAASGGGARPAERKARGDEARASVGAGAWRGARGKEGYGTARRREQGKRPETDCRGGPEVSRRRTFKTIVNMNFTSNRNALGINLNKEQRKVSFPGRIRTTKVLVTRLSCSGVNKALKSATSVGIQYGGNSPKTGLNFLTPEATKSRHNGIGWPANFVIIILVLAIKIDRRAGEQAGDIQMDRHIDGQVDGRTDGQTTDSQKDGQTDRQEGERVGERDTQTDRKAFSKSFVLMLVQVGLLSKYYLTAVSNTRLYRIHGIDDIEMVFWL</sequence>
<feature type="compositionally biased region" description="Basic and acidic residues" evidence="1">
    <location>
        <begin position="20"/>
        <end position="41"/>
    </location>
</feature>
<feature type="compositionally biased region" description="Basic and acidic residues" evidence="1">
    <location>
        <begin position="272"/>
        <end position="285"/>
    </location>
</feature>
<keyword evidence="3" id="KW-1185">Reference proteome</keyword>
<proteinExistence type="predicted"/>
<evidence type="ECO:0000313" key="3">
    <source>
        <dbReference type="Proteomes" id="UP001148838"/>
    </source>
</evidence>
<organism evidence="2 3">
    <name type="scientific">Periplaneta americana</name>
    <name type="common">American cockroach</name>
    <name type="synonym">Blatta americana</name>
    <dbReference type="NCBI Taxonomy" id="6978"/>
    <lineage>
        <taxon>Eukaryota</taxon>
        <taxon>Metazoa</taxon>
        <taxon>Ecdysozoa</taxon>
        <taxon>Arthropoda</taxon>
        <taxon>Hexapoda</taxon>
        <taxon>Insecta</taxon>
        <taxon>Pterygota</taxon>
        <taxon>Neoptera</taxon>
        <taxon>Polyneoptera</taxon>
        <taxon>Dictyoptera</taxon>
        <taxon>Blattodea</taxon>
        <taxon>Blattoidea</taxon>
        <taxon>Blattidae</taxon>
        <taxon>Blattinae</taxon>
        <taxon>Periplaneta</taxon>
    </lineage>
</organism>
<feature type="compositionally biased region" description="Basic and acidic residues" evidence="1">
    <location>
        <begin position="1"/>
        <end position="13"/>
    </location>
</feature>
<comment type="caution">
    <text evidence="2">The sequence shown here is derived from an EMBL/GenBank/DDBJ whole genome shotgun (WGS) entry which is preliminary data.</text>
</comment>
<feature type="compositionally biased region" description="Basic and acidic residues" evidence="1">
    <location>
        <begin position="102"/>
        <end position="113"/>
    </location>
</feature>
<reference evidence="2 3" key="1">
    <citation type="journal article" date="2022" name="Allergy">
        <title>Genome assembly and annotation of Periplaneta americana reveal a comprehensive cockroach allergen profile.</title>
        <authorList>
            <person name="Wang L."/>
            <person name="Xiong Q."/>
            <person name="Saelim N."/>
            <person name="Wang L."/>
            <person name="Nong W."/>
            <person name="Wan A.T."/>
            <person name="Shi M."/>
            <person name="Liu X."/>
            <person name="Cao Q."/>
            <person name="Hui J.H.L."/>
            <person name="Sookrung N."/>
            <person name="Leung T.F."/>
            <person name="Tungtrongchitr A."/>
            <person name="Tsui S.K.W."/>
        </authorList>
    </citation>
    <scope>NUCLEOTIDE SEQUENCE [LARGE SCALE GENOMIC DNA]</scope>
    <source>
        <strain evidence="2">PWHHKU_190912</strain>
    </source>
</reference>
<feature type="region of interest" description="Disordered" evidence="1">
    <location>
        <begin position="1"/>
        <end position="41"/>
    </location>
</feature>
<gene>
    <name evidence="2" type="ORF">ANN_19059</name>
</gene>
<dbReference type="EMBL" id="JAJSOF020000023">
    <property type="protein sequence ID" value="KAJ4436426.1"/>
    <property type="molecule type" value="Genomic_DNA"/>
</dbReference>
<evidence type="ECO:0000256" key="1">
    <source>
        <dbReference type="SAM" id="MobiDB-lite"/>
    </source>
</evidence>
<feature type="compositionally biased region" description="Basic and acidic residues" evidence="1">
    <location>
        <begin position="134"/>
        <end position="152"/>
    </location>
</feature>
<feature type="region of interest" description="Disordered" evidence="1">
    <location>
        <begin position="271"/>
        <end position="312"/>
    </location>
</feature>
<feature type="compositionally biased region" description="Basic and acidic residues" evidence="1">
    <location>
        <begin position="292"/>
        <end position="312"/>
    </location>
</feature>
<protein>
    <submittedName>
        <fullName evidence="2">Uncharacterized protein</fullName>
    </submittedName>
</protein>
<accession>A0ABQ8SRT0</accession>
<feature type="region of interest" description="Disordered" evidence="1">
    <location>
        <begin position="96"/>
        <end position="152"/>
    </location>
</feature>
<dbReference type="Proteomes" id="UP001148838">
    <property type="component" value="Unassembled WGS sequence"/>
</dbReference>